<dbReference type="PANTHER" id="PTHR43364">
    <property type="entry name" value="NADH-SPECIFIC METHYLGLYOXAL REDUCTASE-RELATED"/>
    <property type="match status" value="1"/>
</dbReference>
<dbReference type="EMBL" id="VXRG01000042">
    <property type="protein sequence ID" value="MXY92789.1"/>
    <property type="molecule type" value="Genomic_DNA"/>
</dbReference>
<dbReference type="Gene3D" id="3.20.20.100">
    <property type="entry name" value="NADP-dependent oxidoreductase domain"/>
    <property type="match status" value="1"/>
</dbReference>
<evidence type="ECO:0000313" key="3">
    <source>
        <dbReference type="EMBL" id="MXY92789.1"/>
    </source>
</evidence>
<dbReference type="Pfam" id="PF00248">
    <property type="entry name" value="Aldo_ket_red"/>
    <property type="match status" value="1"/>
</dbReference>
<reference evidence="3" key="1">
    <citation type="submission" date="2019-09" db="EMBL/GenBank/DDBJ databases">
        <title>Characterisation of the sponge microbiome using genome-centric metagenomics.</title>
        <authorList>
            <person name="Engelberts J.P."/>
            <person name="Robbins S.J."/>
            <person name="De Goeij J.M."/>
            <person name="Aranda M."/>
            <person name="Bell S.C."/>
            <person name="Webster N.S."/>
        </authorList>
    </citation>
    <scope>NUCLEOTIDE SEQUENCE</scope>
    <source>
        <strain evidence="3">SB0664_bin_27</strain>
    </source>
</reference>
<protein>
    <submittedName>
        <fullName evidence="3">Aldo/keto reductase</fullName>
    </submittedName>
</protein>
<dbReference type="InterPro" id="IPR036812">
    <property type="entry name" value="NAD(P)_OxRdtase_dom_sf"/>
</dbReference>
<dbReference type="GO" id="GO:0005829">
    <property type="term" value="C:cytosol"/>
    <property type="evidence" value="ECO:0007669"/>
    <property type="project" value="TreeGrafter"/>
</dbReference>
<gene>
    <name evidence="3" type="ORF">F4Y42_04995</name>
</gene>
<dbReference type="PANTHER" id="PTHR43364:SF4">
    <property type="entry name" value="NAD(P)-LINKED OXIDOREDUCTASE SUPERFAMILY PROTEIN"/>
    <property type="match status" value="1"/>
</dbReference>
<name>A0A6B0YS00_9CHLR</name>
<dbReference type="InterPro" id="IPR023210">
    <property type="entry name" value="NADP_OxRdtase_dom"/>
</dbReference>
<dbReference type="AlphaFoldDB" id="A0A6B0YS00"/>
<keyword evidence="1" id="KW-0560">Oxidoreductase</keyword>
<dbReference type="CDD" id="cd19082">
    <property type="entry name" value="AKR_AKR10A1_2"/>
    <property type="match status" value="1"/>
</dbReference>
<evidence type="ECO:0000259" key="2">
    <source>
        <dbReference type="Pfam" id="PF00248"/>
    </source>
</evidence>
<proteinExistence type="predicted"/>
<dbReference type="SUPFAM" id="SSF51430">
    <property type="entry name" value="NAD(P)-linked oxidoreductase"/>
    <property type="match status" value="1"/>
</dbReference>
<organism evidence="3">
    <name type="scientific">Caldilineaceae bacterium SB0664_bin_27</name>
    <dbReference type="NCBI Taxonomy" id="2605260"/>
    <lineage>
        <taxon>Bacteria</taxon>
        <taxon>Bacillati</taxon>
        <taxon>Chloroflexota</taxon>
        <taxon>Caldilineae</taxon>
        <taxon>Caldilineales</taxon>
        <taxon>Caldilineaceae</taxon>
    </lineage>
</organism>
<sequence length="319" mass="35225">MLYSEIPGIDKPVSRLVLGTMWINTKNLDDAFPVLDAFHAAGGNCLDTAHGYGGGDNERAVGQWINERGLRDEVVILGKGAHHSQDRKRVTPFDIQSDIHDSLARFKVDSIDLYVLHRDDPDKPVGPIVETLHAAKEAGQIDAYGGSNWSAERLQEANEYAAANGLTPFVASSPQFSLAVQIEPPWRDCISVSGPAGEAARAWCRENGVTLFVWSSLAGGFFSGRFRRDNLDTFTEWYDQLAVKVYCEEGNFQRHDRVQELASDKGVSVPHIALAYVYNQPDGIHALSGARNTDEVHVNVEASEIKLSEEEIAYLELKD</sequence>
<accession>A0A6B0YS00</accession>
<evidence type="ECO:0000256" key="1">
    <source>
        <dbReference type="ARBA" id="ARBA00023002"/>
    </source>
</evidence>
<dbReference type="InterPro" id="IPR050523">
    <property type="entry name" value="AKR_Detox_Biosynth"/>
</dbReference>
<feature type="domain" description="NADP-dependent oxidoreductase" evidence="2">
    <location>
        <begin position="15"/>
        <end position="316"/>
    </location>
</feature>
<comment type="caution">
    <text evidence="3">The sequence shown here is derived from an EMBL/GenBank/DDBJ whole genome shotgun (WGS) entry which is preliminary data.</text>
</comment>
<dbReference type="GO" id="GO:0016491">
    <property type="term" value="F:oxidoreductase activity"/>
    <property type="evidence" value="ECO:0007669"/>
    <property type="project" value="UniProtKB-KW"/>
</dbReference>